<dbReference type="UniPathway" id="UPA00659"/>
<dbReference type="RefSeq" id="WP_092499165.1">
    <property type="nucleotide sequence ID" value="NZ_FNFV01000002.1"/>
</dbReference>
<evidence type="ECO:0000259" key="16">
    <source>
        <dbReference type="Pfam" id="PF02737"/>
    </source>
</evidence>
<keyword evidence="4" id="KW-0276">Fatty acid metabolism</keyword>
<evidence type="ECO:0000256" key="2">
    <source>
        <dbReference type="ARBA" id="ARBA00005005"/>
    </source>
</evidence>
<comment type="catalytic activity">
    <reaction evidence="13">
        <text>a (3S)-3-hydroxyacyl-CoA + NAD(+) = a 3-oxoacyl-CoA + NADH + H(+)</text>
        <dbReference type="Rhea" id="RHEA:22432"/>
        <dbReference type="ChEBI" id="CHEBI:15378"/>
        <dbReference type="ChEBI" id="CHEBI:57318"/>
        <dbReference type="ChEBI" id="CHEBI:57540"/>
        <dbReference type="ChEBI" id="CHEBI:57945"/>
        <dbReference type="ChEBI" id="CHEBI:90726"/>
        <dbReference type="EC" id="1.1.1.35"/>
    </reaction>
</comment>
<comment type="pathway">
    <text evidence="2">Lipid metabolism; fatty acid beta-oxidation.</text>
</comment>
<keyword evidence="5" id="KW-0442">Lipid degradation</keyword>
<dbReference type="PANTHER" id="PTHR23309">
    <property type="entry name" value="3-HYDROXYACYL-COA DEHYROGENASE"/>
    <property type="match status" value="1"/>
</dbReference>
<dbReference type="InterPro" id="IPR029045">
    <property type="entry name" value="ClpP/crotonase-like_dom_sf"/>
</dbReference>
<dbReference type="EMBL" id="FNFV01000002">
    <property type="protein sequence ID" value="SDK35917.1"/>
    <property type="molecule type" value="Genomic_DNA"/>
</dbReference>
<keyword evidence="7" id="KW-0520">NAD</keyword>
<keyword evidence="10" id="KW-0413">Isomerase</keyword>
<evidence type="ECO:0000256" key="9">
    <source>
        <dbReference type="ARBA" id="ARBA00023140"/>
    </source>
</evidence>
<proteinExistence type="inferred from homology"/>
<dbReference type="InterPro" id="IPR036291">
    <property type="entry name" value="NAD(P)-bd_dom_sf"/>
</dbReference>
<dbReference type="InterPro" id="IPR006176">
    <property type="entry name" value="3-OHacyl-CoA_DH_NAD-bd"/>
</dbReference>
<keyword evidence="8" id="KW-0443">Lipid metabolism</keyword>
<comment type="similarity">
    <text evidence="14">Belongs to the enoyl-CoA hydratase/isomerase family.</text>
</comment>
<dbReference type="InterPro" id="IPR018376">
    <property type="entry name" value="Enoyl-CoA_hyd/isom_CS"/>
</dbReference>
<dbReference type="AlphaFoldDB" id="A0A1G9B8S7"/>
<protein>
    <submittedName>
        <fullName evidence="17">3-hydroxyacyl-CoA dehydrogenase</fullName>
    </submittedName>
</protein>
<dbReference type="GO" id="GO:0016853">
    <property type="term" value="F:isomerase activity"/>
    <property type="evidence" value="ECO:0007669"/>
    <property type="project" value="UniProtKB-KW"/>
</dbReference>
<dbReference type="OrthoDB" id="9771883at2"/>
<keyword evidence="9" id="KW-0576">Peroxisome</keyword>
<sequence length="700" mass="75057">MQETTGSEAAVRISREGEVGLVEIDNPPVNAASRAVREGLVRAIDALEADAQVKAIALYGAGRSFIAGADIREFGKPPAEPWLPEVCNRIEGCGKPVVAVLHGVALGGGLEVALAAHARIALPGTTVGFPEVTLGVIPGAGGTQRAPRLIGIPAAIDLVTSGKRIDAKRALELGLIDRIEDGAPREIAMRAAREALAGALPTRRTGELPITPDNEALAEAAERFRHARPHLFARERAVEALAATGLPFAEGLKRERALFFECIDSPQRAALIHAFFAERAVARIPEAGAPPRPVESVGVIGAGTMGSGIATAALLAGLPVILTERDAEGLERGRATIAQNLEGAVKRGKLTAERRDAILKEALTPTLDFGALGAADLVIEAAFEDMGVKRDIFARLGEVAKPGAVLATNTSYLDINEMAAASGRPEDVLGLHFFSPAHIMRLVEVVVAEKTAPDAVTTGFALAKRLKKVAVRSGVCDGFIGNRIMTHYRKAADYMLLDGASPSQIDAAIEEFGFAMGPFAVSDLAGLDIAWASRKRRAATRPAEERYVRVADRLCEAGMFGRKTGRGWYLHGEGVEGRVENPEMLKILEEERRAAGITPRHFTHDEIRRRYLLAMIAEAARVLEEGIALRPIDIDAVFLFGYGFPRHHGGPMHYADTIGAEGLITGMEELAREDAYFWQVPELLRRMAADGKRFSDMNDR</sequence>
<dbReference type="FunFam" id="3.40.50.720:FF:000009">
    <property type="entry name" value="Fatty oxidation complex, alpha subunit"/>
    <property type="match status" value="1"/>
</dbReference>
<feature type="domain" description="3-hydroxyacyl-CoA dehydrogenase C-terminal" evidence="15">
    <location>
        <begin position="478"/>
        <end position="569"/>
    </location>
</feature>
<feature type="domain" description="3-hydroxyacyl-CoA dehydrogenase C-terminal" evidence="15">
    <location>
        <begin position="609"/>
        <end position="692"/>
    </location>
</feature>
<evidence type="ECO:0000259" key="15">
    <source>
        <dbReference type="Pfam" id="PF00725"/>
    </source>
</evidence>
<evidence type="ECO:0000256" key="10">
    <source>
        <dbReference type="ARBA" id="ARBA00023235"/>
    </source>
</evidence>
<name>A0A1G9B8S7_9RHOB</name>
<reference evidence="18" key="1">
    <citation type="submission" date="2016-10" db="EMBL/GenBank/DDBJ databases">
        <authorList>
            <person name="Varghese N."/>
            <person name="Submissions S."/>
        </authorList>
    </citation>
    <scope>NUCLEOTIDE SEQUENCE [LARGE SCALE GENOMIC DNA]</scope>
    <source>
        <strain evidence="18">CGMCC 1.10789</strain>
    </source>
</reference>
<keyword evidence="18" id="KW-1185">Reference proteome</keyword>
<evidence type="ECO:0000256" key="3">
    <source>
        <dbReference type="ARBA" id="ARBA00008750"/>
    </source>
</evidence>
<evidence type="ECO:0000256" key="5">
    <source>
        <dbReference type="ARBA" id="ARBA00022963"/>
    </source>
</evidence>
<evidence type="ECO:0000256" key="6">
    <source>
        <dbReference type="ARBA" id="ARBA00023002"/>
    </source>
</evidence>
<comment type="subcellular location">
    <subcellularLocation>
        <location evidence="1">Peroxisome</location>
    </subcellularLocation>
</comment>
<evidence type="ECO:0000256" key="12">
    <source>
        <dbReference type="ARBA" id="ARBA00023268"/>
    </source>
</evidence>
<dbReference type="GO" id="GO:0070403">
    <property type="term" value="F:NAD+ binding"/>
    <property type="evidence" value="ECO:0007669"/>
    <property type="project" value="InterPro"/>
</dbReference>
<comment type="similarity">
    <text evidence="3">In the N-terminal section; belongs to the enoyl-CoA hydratase/isomerase family.</text>
</comment>
<dbReference type="PROSITE" id="PS00166">
    <property type="entry name" value="ENOYL_COA_HYDRATASE"/>
    <property type="match status" value="1"/>
</dbReference>
<accession>A0A1G9B8S7</accession>
<dbReference type="InterPro" id="IPR008927">
    <property type="entry name" value="6-PGluconate_DH-like_C_sf"/>
</dbReference>
<evidence type="ECO:0000256" key="4">
    <source>
        <dbReference type="ARBA" id="ARBA00022832"/>
    </source>
</evidence>
<dbReference type="Pfam" id="PF00725">
    <property type="entry name" value="3HCDH"/>
    <property type="match status" value="2"/>
</dbReference>
<dbReference type="GO" id="GO:0006635">
    <property type="term" value="P:fatty acid beta-oxidation"/>
    <property type="evidence" value="ECO:0007669"/>
    <property type="project" value="UniProtKB-UniPathway"/>
</dbReference>
<dbReference type="SUPFAM" id="SSF51735">
    <property type="entry name" value="NAD(P)-binding Rossmann-fold domains"/>
    <property type="match status" value="1"/>
</dbReference>
<evidence type="ECO:0000256" key="14">
    <source>
        <dbReference type="RuleBase" id="RU003707"/>
    </source>
</evidence>
<keyword evidence="12" id="KW-0511">Multifunctional enzyme</keyword>
<dbReference type="InterPro" id="IPR006108">
    <property type="entry name" value="3HC_DH_C"/>
</dbReference>
<dbReference type="FunFam" id="1.10.1040.50:FF:000006">
    <property type="entry name" value="Peroxisomal bifunctional enzyme"/>
    <property type="match status" value="1"/>
</dbReference>
<dbReference type="Gene3D" id="3.90.226.10">
    <property type="entry name" value="2-enoyl-CoA Hydratase, Chain A, domain 1"/>
    <property type="match status" value="1"/>
</dbReference>
<evidence type="ECO:0000313" key="18">
    <source>
        <dbReference type="Proteomes" id="UP000199328"/>
    </source>
</evidence>
<evidence type="ECO:0000256" key="7">
    <source>
        <dbReference type="ARBA" id="ARBA00023027"/>
    </source>
</evidence>
<evidence type="ECO:0000256" key="1">
    <source>
        <dbReference type="ARBA" id="ARBA00004275"/>
    </source>
</evidence>
<organism evidence="17 18">
    <name type="scientific">Meinhardsimonia xiamenensis</name>
    <dbReference type="NCBI Taxonomy" id="990712"/>
    <lineage>
        <taxon>Bacteria</taxon>
        <taxon>Pseudomonadati</taxon>
        <taxon>Pseudomonadota</taxon>
        <taxon>Alphaproteobacteria</taxon>
        <taxon>Rhodobacterales</taxon>
        <taxon>Paracoccaceae</taxon>
        <taxon>Meinhardsimonia</taxon>
    </lineage>
</organism>
<evidence type="ECO:0000256" key="13">
    <source>
        <dbReference type="ARBA" id="ARBA00049556"/>
    </source>
</evidence>
<feature type="domain" description="3-hydroxyacyl-CoA dehydrogenase NAD binding" evidence="16">
    <location>
        <begin position="297"/>
        <end position="472"/>
    </location>
</feature>
<dbReference type="Gene3D" id="1.10.1040.50">
    <property type="match status" value="1"/>
</dbReference>
<dbReference type="GO" id="GO:0003857">
    <property type="term" value="F:(3S)-3-hydroxyacyl-CoA dehydrogenase (NAD+) activity"/>
    <property type="evidence" value="ECO:0007669"/>
    <property type="project" value="UniProtKB-EC"/>
</dbReference>
<dbReference type="STRING" id="990712.SAMN05216257_102451"/>
<dbReference type="InterPro" id="IPR001753">
    <property type="entry name" value="Enoyl-CoA_hydra/iso"/>
</dbReference>
<dbReference type="SUPFAM" id="SSF48179">
    <property type="entry name" value="6-phosphogluconate dehydrogenase C-terminal domain-like"/>
    <property type="match status" value="2"/>
</dbReference>
<dbReference type="SUPFAM" id="SSF52096">
    <property type="entry name" value="ClpP/crotonase"/>
    <property type="match status" value="1"/>
</dbReference>
<gene>
    <name evidence="17" type="ORF">SAMN05216257_102451</name>
</gene>
<evidence type="ECO:0000313" key="17">
    <source>
        <dbReference type="EMBL" id="SDK35917.1"/>
    </source>
</evidence>
<dbReference type="Pfam" id="PF00378">
    <property type="entry name" value="ECH_1"/>
    <property type="match status" value="1"/>
</dbReference>
<keyword evidence="6" id="KW-0560">Oxidoreductase</keyword>
<dbReference type="Pfam" id="PF02737">
    <property type="entry name" value="3HCDH_N"/>
    <property type="match status" value="1"/>
</dbReference>
<keyword evidence="11" id="KW-0456">Lyase</keyword>
<dbReference type="CDD" id="cd06558">
    <property type="entry name" value="crotonase-like"/>
    <property type="match status" value="1"/>
</dbReference>
<evidence type="ECO:0000256" key="11">
    <source>
        <dbReference type="ARBA" id="ARBA00023239"/>
    </source>
</evidence>
<evidence type="ECO:0000256" key="8">
    <source>
        <dbReference type="ARBA" id="ARBA00023098"/>
    </source>
</evidence>
<dbReference type="GO" id="GO:0004300">
    <property type="term" value="F:enoyl-CoA hydratase activity"/>
    <property type="evidence" value="ECO:0007669"/>
    <property type="project" value="UniProtKB-ARBA"/>
</dbReference>
<dbReference type="Proteomes" id="UP000199328">
    <property type="component" value="Unassembled WGS sequence"/>
</dbReference>
<dbReference type="Gene3D" id="3.40.50.720">
    <property type="entry name" value="NAD(P)-binding Rossmann-like Domain"/>
    <property type="match status" value="1"/>
</dbReference>